<geneLocation type="plasmid" evidence="2 3">
    <name>unnamed1</name>
</geneLocation>
<dbReference type="Pfam" id="PF11350">
    <property type="entry name" value="DUF3152"/>
    <property type="match status" value="1"/>
</dbReference>
<dbReference type="AlphaFoldDB" id="A0A2Z4JEI5"/>
<evidence type="ECO:0000259" key="1">
    <source>
        <dbReference type="Pfam" id="PF11350"/>
    </source>
</evidence>
<proteinExistence type="predicted"/>
<evidence type="ECO:0000313" key="3">
    <source>
        <dbReference type="Proteomes" id="UP000249616"/>
    </source>
</evidence>
<keyword evidence="3" id="KW-1185">Reference proteome</keyword>
<dbReference type="Proteomes" id="UP000249616">
    <property type="component" value="Plasmid unnamed1"/>
</dbReference>
<evidence type="ECO:0000313" key="2">
    <source>
        <dbReference type="EMBL" id="AWW43397.1"/>
    </source>
</evidence>
<protein>
    <recommendedName>
        <fullName evidence="1">DUF3152 domain-containing protein</fullName>
    </recommendedName>
</protein>
<organism evidence="2 3">
    <name type="scientific">Streptomyces cadmiisoli</name>
    <dbReference type="NCBI Taxonomy" id="2184053"/>
    <lineage>
        <taxon>Bacteria</taxon>
        <taxon>Bacillati</taxon>
        <taxon>Actinomycetota</taxon>
        <taxon>Actinomycetes</taxon>
        <taxon>Kitasatosporales</taxon>
        <taxon>Streptomycetaceae</taxon>
        <taxon>Streptomyces</taxon>
        <taxon>Streptomyces aurantiacus group</taxon>
    </lineage>
</organism>
<sequence length="188" mass="20083">MERGPGTFTWAVPASGRAGRGGKLVRYGVKVEDGTGLDAATVAAEIDRVLRDDRGWTRRGVASFQHVTGPPYDMVLQIVSPATADEMCGAWGLDTGGELNCANAPDLVVNVRRWVELSDQYKGRPHDYRALIINHEAGHVLGYGHRGCPGPGKPAPALMQQIKGLDGCVANPWVNDDAGAFIDGPRIP</sequence>
<dbReference type="KEGG" id="scad:DN051_43315"/>
<gene>
    <name evidence="2" type="ORF">DN051_43315</name>
</gene>
<dbReference type="InterPro" id="IPR022603">
    <property type="entry name" value="DUF3152"/>
</dbReference>
<accession>A0A2Z4JEI5</accession>
<dbReference type="SUPFAM" id="SSF55486">
    <property type="entry name" value="Metalloproteases ('zincins'), catalytic domain"/>
    <property type="match status" value="1"/>
</dbReference>
<name>A0A2Z4JEI5_9ACTN</name>
<feature type="domain" description="DUF3152" evidence="1">
    <location>
        <begin position="3"/>
        <end position="166"/>
    </location>
</feature>
<reference evidence="3" key="1">
    <citation type="submission" date="2018-06" db="EMBL/GenBank/DDBJ databases">
        <authorList>
            <person name="Li K."/>
        </authorList>
    </citation>
    <scope>NUCLEOTIDE SEQUENCE [LARGE SCALE GENOMIC DNA]</scope>
    <source>
        <strain evidence="3">ZFG47</strain>
        <plasmid evidence="3">unnamed1</plasmid>
    </source>
</reference>
<dbReference type="RefSeq" id="WP_112443213.1">
    <property type="nucleotide sequence ID" value="NZ_CP030074.1"/>
</dbReference>
<keyword evidence="2" id="KW-0614">Plasmid</keyword>
<dbReference type="EMBL" id="CP030074">
    <property type="protein sequence ID" value="AWW43397.1"/>
    <property type="molecule type" value="Genomic_DNA"/>
</dbReference>